<dbReference type="RefSeq" id="WP_271312408.1">
    <property type="nucleotide sequence ID" value="NZ_JABXJJ020000005.1"/>
</dbReference>
<dbReference type="Pfam" id="PF02575">
    <property type="entry name" value="YbaB_DNA_bd"/>
    <property type="match status" value="1"/>
</dbReference>
<evidence type="ECO:0000313" key="3">
    <source>
        <dbReference type="EMBL" id="MDI5968691.1"/>
    </source>
</evidence>
<proteinExistence type="predicted"/>
<feature type="coiled-coil region" evidence="1">
    <location>
        <begin position="9"/>
        <end position="36"/>
    </location>
</feature>
<evidence type="ECO:0000256" key="1">
    <source>
        <dbReference type="SAM" id="Coils"/>
    </source>
</evidence>
<feature type="region of interest" description="Disordered" evidence="2">
    <location>
        <begin position="117"/>
        <end position="149"/>
    </location>
</feature>
<feature type="compositionally biased region" description="Pro residues" evidence="2">
    <location>
        <begin position="140"/>
        <end position="149"/>
    </location>
</feature>
<dbReference type="EMBL" id="JABXJJ020000005">
    <property type="protein sequence ID" value="MDI5968691.1"/>
    <property type="molecule type" value="Genomic_DNA"/>
</dbReference>
<dbReference type="InterPro" id="IPR004401">
    <property type="entry name" value="YbaB/EbfC"/>
</dbReference>
<reference evidence="3" key="1">
    <citation type="submission" date="2023-05" db="EMBL/GenBank/DDBJ databases">
        <title>Streptantibioticus silvisoli sp. nov., acidotolerant actinomycetes 1 from pine litter.</title>
        <authorList>
            <person name="Swiecimska M."/>
            <person name="Golinska P."/>
            <person name="Sangal V."/>
            <person name="Wachnowicz B."/>
            <person name="Goodfellow M."/>
        </authorList>
    </citation>
    <scope>NUCLEOTIDE SEQUENCE</scope>
    <source>
        <strain evidence="3">SL13</strain>
    </source>
</reference>
<evidence type="ECO:0000256" key="2">
    <source>
        <dbReference type="SAM" id="MobiDB-lite"/>
    </source>
</evidence>
<organism evidence="3">
    <name type="scientific">Streptantibioticus silvisoli</name>
    <dbReference type="NCBI Taxonomy" id="2705255"/>
    <lineage>
        <taxon>Bacteria</taxon>
        <taxon>Bacillati</taxon>
        <taxon>Actinomycetota</taxon>
        <taxon>Actinomycetes</taxon>
        <taxon>Kitasatosporales</taxon>
        <taxon>Streptomycetaceae</taxon>
        <taxon>Streptantibioticus</taxon>
    </lineage>
</organism>
<feature type="compositionally biased region" description="Basic and acidic residues" evidence="2">
    <location>
        <begin position="128"/>
        <end position="138"/>
    </location>
</feature>
<keyword evidence="1" id="KW-0175">Coiled coil</keyword>
<comment type="caution">
    <text evidence="3">The sequence shown here is derived from an EMBL/GenBank/DDBJ whole genome shotgun (WGS) entry which is preliminary data.</text>
</comment>
<dbReference type="AlphaFoldDB" id="A0AA90GYD6"/>
<gene>
    <name evidence="3" type="ORF">POF50_004905</name>
</gene>
<name>A0AA90GYD6_9ACTN</name>
<dbReference type="GO" id="GO:0003677">
    <property type="term" value="F:DNA binding"/>
    <property type="evidence" value="ECO:0007669"/>
    <property type="project" value="InterPro"/>
</dbReference>
<dbReference type="Gene3D" id="3.30.1310.10">
    <property type="entry name" value="Nucleoid-associated protein YbaB-like domain"/>
    <property type="match status" value="1"/>
</dbReference>
<dbReference type="InterPro" id="IPR036894">
    <property type="entry name" value="YbaB-like_sf"/>
</dbReference>
<accession>A0AA90GYD6</accession>
<sequence length="149" mass="16344">MTTPYDQGIEDLMALYRKQRQEAKETRRRINEITGTATAPRQTVKVTVTAQGEVTAIEFPTGAYHRMTPKELSEAMLTTIAQARAAALEQVGELTSLTLPPGVNAADLLQGRADPTLLLSEDPTMPDSVRDYIEHGRPDMPTPPRSNPS</sequence>
<dbReference type="SUPFAM" id="SSF82607">
    <property type="entry name" value="YbaB-like"/>
    <property type="match status" value="1"/>
</dbReference>
<protein>
    <submittedName>
        <fullName evidence="3">YbaB/EbfC family nucleoid-associated protein</fullName>
    </submittedName>
</protein>